<evidence type="ECO:0000313" key="7">
    <source>
        <dbReference type="Proteomes" id="UP000591131"/>
    </source>
</evidence>
<dbReference type="GO" id="GO:0005739">
    <property type="term" value="C:mitochondrion"/>
    <property type="evidence" value="ECO:0007669"/>
    <property type="project" value="TreeGrafter"/>
</dbReference>
<evidence type="ECO:0000256" key="3">
    <source>
        <dbReference type="ARBA" id="ARBA00023136"/>
    </source>
</evidence>
<evidence type="ECO:0000256" key="2">
    <source>
        <dbReference type="ARBA" id="ARBA00022692"/>
    </source>
</evidence>
<keyword evidence="5" id="KW-0813">Transport</keyword>
<keyword evidence="7" id="KW-1185">Reference proteome</keyword>
<accession>A0A7J6MQ18</accession>
<feature type="repeat" description="Solcar" evidence="4">
    <location>
        <begin position="124"/>
        <end position="212"/>
    </location>
</feature>
<dbReference type="SUPFAM" id="SSF103506">
    <property type="entry name" value="Mitochondrial carrier"/>
    <property type="match status" value="1"/>
</dbReference>
<dbReference type="GO" id="GO:1904983">
    <property type="term" value="P:glycine import into mitochondrion"/>
    <property type="evidence" value="ECO:0007669"/>
    <property type="project" value="TreeGrafter"/>
</dbReference>
<dbReference type="AlphaFoldDB" id="A0A7J6MQ18"/>
<evidence type="ECO:0000313" key="6">
    <source>
        <dbReference type="EMBL" id="KAF4673672.1"/>
    </source>
</evidence>
<dbReference type="OrthoDB" id="44467at2759"/>
<evidence type="ECO:0000256" key="1">
    <source>
        <dbReference type="ARBA" id="ARBA00004141"/>
    </source>
</evidence>
<dbReference type="EMBL" id="JAAPAO010000078">
    <property type="protein sequence ID" value="KAF4673672.1"/>
    <property type="molecule type" value="Genomic_DNA"/>
</dbReference>
<proteinExistence type="inferred from homology"/>
<dbReference type="PANTHER" id="PTHR46181">
    <property type="entry name" value="MITOCHONDRIAL GLYCINE TRANSPORTER"/>
    <property type="match status" value="1"/>
</dbReference>
<dbReference type="Proteomes" id="UP000591131">
    <property type="component" value="Unassembled WGS sequence"/>
</dbReference>
<comment type="caution">
    <text evidence="6">The sequence shown here is derived from an EMBL/GenBank/DDBJ whole genome shotgun (WGS) entry which is preliminary data.</text>
</comment>
<dbReference type="GO" id="GO:0016020">
    <property type="term" value="C:membrane"/>
    <property type="evidence" value="ECO:0007669"/>
    <property type="project" value="UniProtKB-SubCell"/>
</dbReference>
<dbReference type="Pfam" id="PF00153">
    <property type="entry name" value="Mito_carr"/>
    <property type="match status" value="1"/>
</dbReference>
<reference evidence="6 7" key="1">
    <citation type="submission" date="2020-04" db="EMBL/GenBank/DDBJ databases">
        <title>Perkinsus chesapeaki whole genome sequence.</title>
        <authorList>
            <person name="Bogema D.R."/>
        </authorList>
    </citation>
    <scope>NUCLEOTIDE SEQUENCE [LARGE SCALE GENOMIC DNA]</scope>
    <source>
        <strain evidence="6">ATCC PRA-425</strain>
    </source>
</reference>
<dbReference type="PANTHER" id="PTHR46181:SF3">
    <property type="entry name" value="MITOCHONDRIAL GLYCINE TRANSPORTER"/>
    <property type="match status" value="1"/>
</dbReference>
<evidence type="ECO:0000256" key="4">
    <source>
        <dbReference type="PROSITE-ProRule" id="PRU00282"/>
    </source>
</evidence>
<evidence type="ECO:0000256" key="5">
    <source>
        <dbReference type="RuleBase" id="RU000488"/>
    </source>
</evidence>
<evidence type="ECO:0008006" key="8">
    <source>
        <dbReference type="Google" id="ProtNLM"/>
    </source>
</evidence>
<dbReference type="GO" id="GO:0015187">
    <property type="term" value="F:glycine transmembrane transporter activity"/>
    <property type="evidence" value="ECO:0007669"/>
    <property type="project" value="TreeGrafter"/>
</dbReference>
<dbReference type="Gene3D" id="1.50.40.10">
    <property type="entry name" value="Mitochondrial carrier domain"/>
    <property type="match status" value="1"/>
</dbReference>
<dbReference type="InterPro" id="IPR018108">
    <property type="entry name" value="MCP_transmembrane"/>
</dbReference>
<organism evidence="6 7">
    <name type="scientific">Perkinsus chesapeaki</name>
    <name type="common">Clam parasite</name>
    <name type="synonym">Perkinsus andrewsi</name>
    <dbReference type="NCBI Taxonomy" id="330153"/>
    <lineage>
        <taxon>Eukaryota</taxon>
        <taxon>Sar</taxon>
        <taxon>Alveolata</taxon>
        <taxon>Perkinsozoa</taxon>
        <taxon>Perkinsea</taxon>
        <taxon>Perkinsida</taxon>
        <taxon>Perkinsidae</taxon>
        <taxon>Perkinsus</taxon>
    </lineage>
</organism>
<dbReference type="InterPro" id="IPR023395">
    <property type="entry name" value="MCP_dom_sf"/>
</dbReference>
<comment type="similarity">
    <text evidence="5">Belongs to the mitochondrial carrier (TC 2.A.29) family.</text>
</comment>
<keyword evidence="3 4" id="KW-0472">Membrane</keyword>
<protein>
    <recommendedName>
        <fullName evidence="8">Mitochondrial carrier protein</fullName>
    </recommendedName>
</protein>
<comment type="subcellular location">
    <subcellularLocation>
        <location evidence="1">Membrane</location>
        <topology evidence="1">Multi-pass membrane protein</topology>
    </subcellularLocation>
</comment>
<dbReference type="PROSITE" id="PS50920">
    <property type="entry name" value="SOLCAR"/>
    <property type="match status" value="1"/>
</dbReference>
<sequence length="331" mass="37034">MSQDTTTSESSSSSVYRTLLKYAKDYTYSKTGESKHPIGLMLCGLNAGLMQSLLFNPYDRALYLTVKHSHDTSGYHRRFLDRRNWPQRPSQYFEGVGPAVLQKAVSFGLYFPMEELFLSSPLVEKAGGAWLAGTLAGLANGIFTTPFNAVKFSIWRTAPQQYSNPATSLKVFRDIRQTQGLKGFFRGCVPTIYRDVTFCLTYASMRHVHSNDPQAGGFLGNMVSAIVATALSSPFNWVRLQEYSNPEVSRHTHQWLRILFESEGLMGANARPLGDGFIASSKELCKRLGSLMITCRFGWGSLRLGLGWAMSSQIYGLGRRAMNSYYQTKVQ</sequence>
<gene>
    <name evidence="6" type="ORF">FOL47_010255</name>
</gene>
<name>A0A7J6MQ18_PERCH</name>
<keyword evidence="2 4" id="KW-0812">Transmembrane</keyword>